<protein>
    <submittedName>
        <fullName evidence="1">Uncharacterized protein</fullName>
    </submittedName>
</protein>
<evidence type="ECO:0000313" key="1">
    <source>
        <dbReference type="EMBL" id="KAJ0040313.1"/>
    </source>
</evidence>
<reference evidence="2" key="1">
    <citation type="journal article" date="2023" name="G3 (Bethesda)">
        <title>Genome assembly and association tests identify interacting loci associated with vigor, precocity, and sex in interspecific pistachio rootstocks.</title>
        <authorList>
            <person name="Palmer W."/>
            <person name="Jacygrad E."/>
            <person name="Sagayaradj S."/>
            <person name="Cavanaugh K."/>
            <person name="Han R."/>
            <person name="Bertier L."/>
            <person name="Beede B."/>
            <person name="Kafkas S."/>
            <person name="Golino D."/>
            <person name="Preece J."/>
            <person name="Michelmore R."/>
        </authorList>
    </citation>
    <scope>NUCLEOTIDE SEQUENCE [LARGE SCALE GENOMIC DNA]</scope>
</reference>
<sequence length="420" mass="46523">MLEVLAQPSLHHGLVFMLHLNCRLELRPFGIDVINVVPRAITSNIGINHKRMPEWKLYKPFEELIKERTNFMKTLKSIPGEVFAKDTVAMVMKNNPPAWFSAGPYSTFMAIIVIVPETENLFSGGSSSAFMFCYAKPFSLHLNGASRSKTSCANHWLLSGGIGHALALEFASKGCHVVATSRSKKTMKDLENNPRFFLHELDVVSDESVKNCVENVIEKFGRIDVLVNNAGVHCLGPLAELPLSAMEKTFNTNIYGPMRMVQAVVPHMAARKKGKIANVGSVSTTLPAPWAGIYAASKCAIHSLTDTLRLELSHFGIDVINIVPGVITSNIGNSAISNYDQMPELKLYKPFEEAIKERPNLWETSKTTPTEVFAKDTVAAVMKKNPPAWFSSGRCISIMAILYHMPIFVKDFIARKAKKC</sequence>
<evidence type="ECO:0000313" key="2">
    <source>
        <dbReference type="Proteomes" id="UP001163603"/>
    </source>
</evidence>
<dbReference type="Proteomes" id="UP001163603">
    <property type="component" value="Chromosome 5"/>
</dbReference>
<organism evidence="1 2">
    <name type="scientific">Pistacia integerrima</name>
    <dbReference type="NCBI Taxonomy" id="434235"/>
    <lineage>
        <taxon>Eukaryota</taxon>
        <taxon>Viridiplantae</taxon>
        <taxon>Streptophyta</taxon>
        <taxon>Embryophyta</taxon>
        <taxon>Tracheophyta</taxon>
        <taxon>Spermatophyta</taxon>
        <taxon>Magnoliopsida</taxon>
        <taxon>eudicotyledons</taxon>
        <taxon>Gunneridae</taxon>
        <taxon>Pentapetalae</taxon>
        <taxon>rosids</taxon>
        <taxon>malvids</taxon>
        <taxon>Sapindales</taxon>
        <taxon>Anacardiaceae</taxon>
        <taxon>Pistacia</taxon>
    </lineage>
</organism>
<name>A0ACC0YPB7_9ROSI</name>
<proteinExistence type="predicted"/>
<comment type="caution">
    <text evidence="1">The sequence shown here is derived from an EMBL/GenBank/DDBJ whole genome shotgun (WGS) entry which is preliminary data.</text>
</comment>
<keyword evidence="2" id="KW-1185">Reference proteome</keyword>
<gene>
    <name evidence="1" type="ORF">Pint_26681</name>
</gene>
<accession>A0ACC0YPB7</accession>
<dbReference type="EMBL" id="CM047740">
    <property type="protein sequence ID" value="KAJ0040313.1"/>
    <property type="molecule type" value="Genomic_DNA"/>
</dbReference>